<dbReference type="PANTHER" id="PTHR23505">
    <property type="entry name" value="SPINSTER"/>
    <property type="match status" value="1"/>
</dbReference>
<accession>A0A8S8XCK6</accession>
<feature type="transmembrane region" description="Helical" evidence="6">
    <location>
        <begin position="107"/>
        <end position="129"/>
    </location>
</feature>
<dbReference type="PROSITE" id="PS50850">
    <property type="entry name" value="MFS"/>
    <property type="match status" value="1"/>
</dbReference>
<dbReference type="InterPro" id="IPR036259">
    <property type="entry name" value="MFS_trans_sf"/>
</dbReference>
<dbReference type="GO" id="GO:0022857">
    <property type="term" value="F:transmembrane transporter activity"/>
    <property type="evidence" value="ECO:0007669"/>
    <property type="project" value="InterPro"/>
</dbReference>
<sequence length="431" mass="44734">MSDEAGFSRRYAWYVVILLTAAYAVALLDRIVISLLIEPIKQQFGLSDSGVALLSGAAFGLCYSIMALPFGWLADRANRRWIVTFGIASWSIATALCGVARSFTGLFAARVAVGIGEASLNPSASSIIADLFSGPARAKAYGVFVAGTSFGTGAAFLLGGAAIDAADAVRAHGGALLADFATWQIVFLLTSLPGLLVAALFVATVREPKRRERDTTTASPPLLPFLRANKGAVASVIIGLCCNLTSVYALIAWYPVVLIRVHGWSQSDAGYALGVIGPPAALVGAIGSGWLIARVNAAGRKDAALLVAIVASVIYGAMLVLSGLVADANLSLVFYFLGSLCSNSFSAAAFSALAQLAPNELRGRLTGLYTLMIGLVSLNLGPVSVGLFSDYVFGEQRLNLSFAATVALDSLLASVILLAGRGPYRRSVGAT</sequence>
<feature type="transmembrane region" description="Helical" evidence="6">
    <location>
        <begin position="332"/>
        <end position="356"/>
    </location>
</feature>
<dbReference type="SUPFAM" id="SSF103473">
    <property type="entry name" value="MFS general substrate transporter"/>
    <property type="match status" value="1"/>
</dbReference>
<name>A0A8S8XCK6_9PROT</name>
<dbReference type="InterPro" id="IPR011701">
    <property type="entry name" value="MFS"/>
</dbReference>
<dbReference type="Proteomes" id="UP000681075">
    <property type="component" value="Unassembled WGS sequence"/>
</dbReference>
<feature type="transmembrane region" description="Helical" evidence="6">
    <location>
        <begin position="305"/>
        <end position="326"/>
    </location>
</feature>
<reference evidence="8" key="1">
    <citation type="submission" date="2021-02" db="EMBL/GenBank/DDBJ databases">
        <title>Genome sequence of Rhodospirillales sp. strain TMPK1 isolated from soil.</title>
        <authorList>
            <person name="Nakai R."/>
            <person name="Kusada H."/>
            <person name="Tamaki H."/>
        </authorList>
    </citation>
    <scope>NUCLEOTIDE SEQUENCE</scope>
    <source>
        <strain evidence="8">TMPK1</strain>
    </source>
</reference>
<evidence type="ECO:0000256" key="2">
    <source>
        <dbReference type="ARBA" id="ARBA00022448"/>
    </source>
</evidence>
<dbReference type="RefSeq" id="WP_420242091.1">
    <property type="nucleotide sequence ID" value="NZ_BOPV01000001.1"/>
</dbReference>
<evidence type="ECO:0000256" key="5">
    <source>
        <dbReference type="ARBA" id="ARBA00023136"/>
    </source>
</evidence>
<organism evidence="8 9">
    <name type="scientific">Roseiterribacter gracilis</name>
    <dbReference type="NCBI Taxonomy" id="2812848"/>
    <lineage>
        <taxon>Bacteria</taxon>
        <taxon>Pseudomonadati</taxon>
        <taxon>Pseudomonadota</taxon>
        <taxon>Alphaproteobacteria</taxon>
        <taxon>Rhodospirillales</taxon>
        <taxon>Roseiterribacteraceae</taxon>
        <taxon>Roseiterribacter</taxon>
    </lineage>
</organism>
<evidence type="ECO:0000256" key="3">
    <source>
        <dbReference type="ARBA" id="ARBA00022692"/>
    </source>
</evidence>
<proteinExistence type="predicted"/>
<feature type="transmembrane region" description="Helical" evidence="6">
    <location>
        <begin position="400"/>
        <end position="419"/>
    </location>
</feature>
<evidence type="ECO:0000259" key="7">
    <source>
        <dbReference type="PROSITE" id="PS50850"/>
    </source>
</evidence>
<evidence type="ECO:0000313" key="8">
    <source>
        <dbReference type="EMBL" id="GIL38990.1"/>
    </source>
</evidence>
<evidence type="ECO:0000256" key="1">
    <source>
        <dbReference type="ARBA" id="ARBA00004141"/>
    </source>
</evidence>
<feature type="transmembrane region" description="Helical" evidence="6">
    <location>
        <begin position="81"/>
        <end position="101"/>
    </location>
</feature>
<dbReference type="InterPro" id="IPR020846">
    <property type="entry name" value="MFS_dom"/>
</dbReference>
<keyword evidence="2" id="KW-0813">Transport</keyword>
<feature type="transmembrane region" description="Helical" evidence="6">
    <location>
        <begin position="12"/>
        <end position="37"/>
    </location>
</feature>
<keyword evidence="4 6" id="KW-1133">Transmembrane helix</keyword>
<dbReference type="AlphaFoldDB" id="A0A8S8XCK6"/>
<gene>
    <name evidence="8" type="ORF">TMPK1_12270</name>
</gene>
<feature type="transmembrane region" description="Helical" evidence="6">
    <location>
        <begin position="183"/>
        <end position="203"/>
    </location>
</feature>
<dbReference type="PANTHER" id="PTHR23505:SF79">
    <property type="entry name" value="PROTEIN SPINSTER"/>
    <property type="match status" value="1"/>
</dbReference>
<dbReference type="InterPro" id="IPR044770">
    <property type="entry name" value="MFS_spinster-like"/>
</dbReference>
<feature type="transmembrane region" description="Helical" evidence="6">
    <location>
        <begin position="232"/>
        <end position="251"/>
    </location>
</feature>
<keyword evidence="3 6" id="KW-0812">Transmembrane</keyword>
<comment type="caution">
    <text evidence="8">The sequence shown here is derived from an EMBL/GenBank/DDBJ whole genome shotgun (WGS) entry which is preliminary data.</text>
</comment>
<comment type="subcellular location">
    <subcellularLocation>
        <location evidence="1">Membrane</location>
        <topology evidence="1">Multi-pass membrane protein</topology>
    </subcellularLocation>
</comment>
<dbReference type="GO" id="GO:0016020">
    <property type="term" value="C:membrane"/>
    <property type="evidence" value="ECO:0007669"/>
    <property type="project" value="UniProtKB-SubCell"/>
</dbReference>
<feature type="transmembrane region" description="Helical" evidence="6">
    <location>
        <begin position="368"/>
        <end position="388"/>
    </location>
</feature>
<evidence type="ECO:0000313" key="9">
    <source>
        <dbReference type="Proteomes" id="UP000681075"/>
    </source>
</evidence>
<evidence type="ECO:0000256" key="6">
    <source>
        <dbReference type="SAM" id="Phobius"/>
    </source>
</evidence>
<feature type="transmembrane region" description="Helical" evidence="6">
    <location>
        <begin position="141"/>
        <end position="163"/>
    </location>
</feature>
<feature type="domain" description="Major facilitator superfamily (MFS) profile" evidence="7">
    <location>
        <begin position="15"/>
        <end position="421"/>
    </location>
</feature>
<keyword evidence="5 6" id="KW-0472">Membrane</keyword>
<evidence type="ECO:0000256" key="4">
    <source>
        <dbReference type="ARBA" id="ARBA00022989"/>
    </source>
</evidence>
<dbReference type="Gene3D" id="1.20.1250.20">
    <property type="entry name" value="MFS general substrate transporter like domains"/>
    <property type="match status" value="2"/>
</dbReference>
<feature type="transmembrane region" description="Helical" evidence="6">
    <location>
        <begin position="271"/>
        <end position="293"/>
    </location>
</feature>
<keyword evidence="9" id="KW-1185">Reference proteome</keyword>
<dbReference type="Pfam" id="PF07690">
    <property type="entry name" value="MFS_1"/>
    <property type="match status" value="1"/>
</dbReference>
<dbReference type="EMBL" id="BOPV01000001">
    <property type="protein sequence ID" value="GIL38990.1"/>
    <property type="molecule type" value="Genomic_DNA"/>
</dbReference>
<feature type="transmembrane region" description="Helical" evidence="6">
    <location>
        <begin position="49"/>
        <end position="74"/>
    </location>
</feature>
<protein>
    <submittedName>
        <fullName evidence="8">MFS transporter</fullName>
    </submittedName>
</protein>